<keyword evidence="3" id="KW-1185">Reference proteome</keyword>
<accession>A0A2P6R2J4</accession>
<dbReference type="InterPro" id="IPR017451">
    <property type="entry name" value="F-box-assoc_interact_dom"/>
</dbReference>
<dbReference type="Pfam" id="PF08268">
    <property type="entry name" value="FBA_3"/>
    <property type="match status" value="1"/>
</dbReference>
<dbReference type="InterPro" id="IPR013187">
    <property type="entry name" value="F-box-assoc_dom_typ3"/>
</dbReference>
<sequence>MPSAPQSDEWKAMVLTVGSKSWRSIGSCKRPGSLREEMIYLNGFLHCFDHQSYSIHAFNIESERFQEFQVSALRESSSHCFDRLGLGVLEGCLSLTDFKKNDRDVEGVWVMKDYGVKESWTKEFEIRESCEQQRTLEILSGFLFENLVLFFSRGIFIFLLLCSSWGEQKRQLLLSFGYSLR</sequence>
<protein>
    <submittedName>
        <fullName evidence="2">Putative F-box associated interaction domain-containing protein</fullName>
    </submittedName>
</protein>
<dbReference type="NCBIfam" id="TIGR01640">
    <property type="entry name" value="F_box_assoc_1"/>
    <property type="match status" value="1"/>
</dbReference>
<dbReference type="AlphaFoldDB" id="A0A2P6R2J4"/>
<comment type="caution">
    <text evidence="2">The sequence shown here is derived from an EMBL/GenBank/DDBJ whole genome shotgun (WGS) entry which is preliminary data.</text>
</comment>
<evidence type="ECO:0000259" key="1">
    <source>
        <dbReference type="Pfam" id="PF08268"/>
    </source>
</evidence>
<dbReference type="Proteomes" id="UP000238479">
    <property type="component" value="Chromosome 4"/>
</dbReference>
<dbReference type="Gramene" id="PRQ40665">
    <property type="protein sequence ID" value="PRQ40665"/>
    <property type="gene ID" value="RchiOBHm_Chr4g0438521"/>
</dbReference>
<proteinExistence type="predicted"/>
<reference evidence="2 3" key="1">
    <citation type="journal article" date="2018" name="Nat. Genet.">
        <title>The Rosa genome provides new insights in the design of modern roses.</title>
        <authorList>
            <person name="Bendahmane M."/>
        </authorList>
    </citation>
    <scope>NUCLEOTIDE SEQUENCE [LARGE SCALE GENOMIC DNA]</scope>
    <source>
        <strain evidence="3">cv. Old Blush</strain>
    </source>
</reference>
<gene>
    <name evidence="2" type="ORF">RchiOBHm_Chr4g0438521</name>
</gene>
<name>A0A2P6R2J4_ROSCH</name>
<evidence type="ECO:0000313" key="2">
    <source>
        <dbReference type="EMBL" id="PRQ40665.1"/>
    </source>
</evidence>
<dbReference type="EMBL" id="PDCK01000042">
    <property type="protein sequence ID" value="PRQ40665.1"/>
    <property type="molecule type" value="Genomic_DNA"/>
</dbReference>
<evidence type="ECO:0000313" key="3">
    <source>
        <dbReference type="Proteomes" id="UP000238479"/>
    </source>
</evidence>
<feature type="domain" description="F-box associated beta-propeller type 3" evidence="1">
    <location>
        <begin position="11"/>
        <end position="124"/>
    </location>
</feature>
<organism evidence="2 3">
    <name type="scientific">Rosa chinensis</name>
    <name type="common">China rose</name>
    <dbReference type="NCBI Taxonomy" id="74649"/>
    <lineage>
        <taxon>Eukaryota</taxon>
        <taxon>Viridiplantae</taxon>
        <taxon>Streptophyta</taxon>
        <taxon>Embryophyta</taxon>
        <taxon>Tracheophyta</taxon>
        <taxon>Spermatophyta</taxon>
        <taxon>Magnoliopsida</taxon>
        <taxon>eudicotyledons</taxon>
        <taxon>Gunneridae</taxon>
        <taxon>Pentapetalae</taxon>
        <taxon>rosids</taxon>
        <taxon>fabids</taxon>
        <taxon>Rosales</taxon>
        <taxon>Rosaceae</taxon>
        <taxon>Rosoideae</taxon>
        <taxon>Rosoideae incertae sedis</taxon>
        <taxon>Rosa</taxon>
    </lineage>
</organism>